<dbReference type="InParanoid" id="A0A6I9S9K4"/>
<dbReference type="Proteomes" id="UP000504607">
    <property type="component" value="Chromosome 15"/>
</dbReference>
<feature type="disulfide bond" evidence="17">
    <location>
        <begin position="71"/>
        <end position="76"/>
    </location>
</feature>
<feature type="binding site" evidence="15">
    <location>
        <position position="244"/>
    </location>
    <ligand>
        <name>Ca(2+)</name>
        <dbReference type="ChEBI" id="CHEBI:29108"/>
        <label>2</label>
    </ligand>
</feature>
<dbReference type="Gene3D" id="1.10.520.10">
    <property type="match status" value="1"/>
</dbReference>
<dbReference type="PROSITE" id="PS00436">
    <property type="entry name" value="PEROXIDASE_2"/>
    <property type="match status" value="1"/>
</dbReference>
<evidence type="ECO:0000256" key="9">
    <source>
        <dbReference type="ARBA" id="ARBA00023157"/>
    </source>
</evidence>
<dbReference type="PANTHER" id="PTHR31388:SF6">
    <property type="entry name" value="PEROXIDASE"/>
    <property type="match status" value="1"/>
</dbReference>
<feature type="signal peptide" evidence="18">
    <location>
        <begin position="1"/>
        <end position="27"/>
    </location>
</feature>
<dbReference type="PRINTS" id="PR00461">
    <property type="entry name" value="PLPEROXIDASE"/>
</dbReference>
<feature type="chain" id="PRO_5027136600" description="Peroxidase" evidence="18">
    <location>
        <begin position="28"/>
        <end position="328"/>
    </location>
</feature>
<proteinExistence type="inferred from homology"/>
<dbReference type="InterPro" id="IPR000823">
    <property type="entry name" value="Peroxidase_pln"/>
</dbReference>
<keyword evidence="7 18" id="KW-0560">Oxidoreductase</keyword>
<feature type="binding site" evidence="14">
    <location>
        <position position="163"/>
    </location>
    <ligand>
        <name>substrate</name>
    </ligand>
</feature>
<evidence type="ECO:0000256" key="2">
    <source>
        <dbReference type="ARBA" id="ARBA00006873"/>
    </source>
</evidence>
<comment type="catalytic activity">
    <reaction evidence="1 18">
        <text>2 a phenolic donor + H2O2 = 2 a phenolic radical donor + 2 H2O</text>
        <dbReference type="Rhea" id="RHEA:56136"/>
        <dbReference type="ChEBI" id="CHEBI:15377"/>
        <dbReference type="ChEBI" id="CHEBI:16240"/>
        <dbReference type="ChEBI" id="CHEBI:139520"/>
        <dbReference type="ChEBI" id="CHEBI:139521"/>
        <dbReference type="EC" id="1.11.1.7"/>
    </reaction>
</comment>
<dbReference type="SUPFAM" id="SSF48113">
    <property type="entry name" value="Heme-dependent peroxidases"/>
    <property type="match status" value="1"/>
</dbReference>
<evidence type="ECO:0000256" key="8">
    <source>
        <dbReference type="ARBA" id="ARBA00023004"/>
    </source>
</evidence>
<dbReference type="GeneID" id="105058658"/>
<evidence type="ECO:0000256" key="7">
    <source>
        <dbReference type="ARBA" id="ARBA00023002"/>
    </source>
</evidence>
<evidence type="ECO:0000256" key="16">
    <source>
        <dbReference type="PIRSR" id="PIRSR600823-4"/>
    </source>
</evidence>
<keyword evidence="4 18" id="KW-0349">Heme</keyword>
<comment type="subcellular location">
    <subcellularLocation>
        <location evidence="18">Secreted</location>
    </subcellularLocation>
</comment>
<comment type="cofactor">
    <cofactor evidence="15 18">
        <name>heme b</name>
        <dbReference type="ChEBI" id="CHEBI:60344"/>
    </cofactor>
    <text evidence="15 18">Binds 1 heme b (iron(II)-protoporphyrin IX) group per subunit.</text>
</comment>
<dbReference type="PROSITE" id="PS50873">
    <property type="entry name" value="PEROXIDASE_4"/>
    <property type="match status" value="1"/>
</dbReference>
<evidence type="ECO:0000256" key="17">
    <source>
        <dbReference type="PIRSR" id="PIRSR600823-5"/>
    </source>
</evidence>
<dbReference type="RefSeq" id="XP_010939956.1">
    <property type="nucleotide sequence ID" value="XM_010941654.2"/>
</dbReference>
<dbReference type="InterPro" id="IPR002016">
    <property type="entry name" value="Haem_peroxidase"/>
</dbReference>
<dbReference type="GO" id="GO:0006979">
    <property type="term" value="P:response to oxidative stress"/>
    <property type="evidence" value="ECO:0007669"/>
    <property type="project" value="UniProtKB-UniRule"/>
</dbReference>
<sequence>MKACSFVSHPSLLIILIVSCLGVEVRAQLTTDFYATSCPTVFTVVRQEVIKALMNEMRMGASLLRLHFHDCFVNGCDGSILLDGSNSEKLAFPNRNSVRGFDVVDTIKAAVENECNDTVSCADILAIAARDSVFLSGGPEWQVLVGRRDGLVANQTGANIGLPAPTDSINTIITKFNNVGLNTTDVVVLSGGHTIGRARCVTFSNRLFNFSSTDATDPTLDSTMASELQTLCQGGDGNTTTVLDRNSADLFDNHYYINLLNQKGLLSSDQGLFSSDEGVAATKALVQTYSSDSSQFMEDFVTSIIKMGNISPLTGSAGEIRKNCRVVN</sequence>
<dbReference type="InterPro" id="IPR019794">
    <property type="entry name" value="Peroxidases_AS"/>
</dbReference>
<keyword evidence="18" id="KW-0732">Signal</keyword>
<evidence type="ECO:0000256" key="14">
    <source>
        <dbReference type="PIRSR" id="PIRSR600823-2"/>
    </source>
</evidence>
<evidence type="ECO:0000256" key="18">
    <source>
        <dbReference type="RuleBase" id="RU362060"/>
    </source>
</evidence>
<comment type="cofactor">
    <cofactor evidence="15 18">
        <name>Ca(2+)</name>
        <dbReference type="ChEBI" id="CHEBI:29108"/>
    </cofactor>
    <text evidence="15 18">Binds 2 calcium ions per subunit.</text>
</comment>
<dbReference type="GO" id="GO:0046872">
    <property type="term" value="F:metal ion binding"/>
    <property type="evidence" value="ECO:0007669"/>
    <property type="project" value="UniProtKB-UniRule"/>
</dbReference>
<dbReference type="PROSITE" id="PS00435">
    <property type="entry name" value="PEROXIDASE_1"/>
    <property type="match status" value="1"/>
</dbReference>
<evidence type="ECO:0000256" key="3">
    <source>
        <dbReference type="ARBA" id="ARBA00022559"/>
    </source>
</evidence>
<evidence type="ECO:0000256" key="15">
    <source>
        <dbReference type="PIRSR" id="PIRSR600823-3"/>
    </source>
</evidence>
<feature type="binding site" description="axial binding residue" evidence="15">
    <location>
        <position position="193"/>
    </location>
    <ligand>
        <name>heme b</name>
        <dbReference type="ChEBI" id="CHEBI:60344"/>
    </ligand>
    <ligandPart>
        <name>Fe</name>
        <dbReference type="ChEBI" id="CHEBI:18248"/>
    </ligandPart>
</feature>
<feature type="binding site" evidence="15">
    <location>
        <position position="88"/>
    </location>
    <ligand>
        <name>Ca(2+)</name>
        <dbReference type="ChEBI" id="CHEBI:29108"/>
        <label>1</label>
    </ligand>
</feature>
<keyword evidence="18" id="KW-0964">Secreted</keyword>
<name>A0A6I9S9K4_ELAGV</name>
<dbReference type="GO" id="GO:0140825">
    <property type="term" value="F:lactoperoxidase activity"/>
    <property type="evidence" value="ECO:0007669"/>
    <property type="project" value="UniProtKB-EC"/>
</dbReference>
<dbReference type="Pfam" id="PF00141">
    <property type="entry name" value="peroxidase"/>
    <property type="match status" value="1"/>
</dbReference>
<evidence type="ECO:0000256" key="5">
    <source>
        <dbReference type="ARBA" id="ARBA00022723"/>
    </source>
</evidence>
<evidence type="ECO:0000256" key="13">
    <source>
        <dbReference type="PIRSR" id="PIRSR600823-1"/>
    </source>
</evidence>
<feature type="binding site" evidence="15">
    <location>
        <position position="79"/>
    </location>
    <ligand>
        <name>Ca(2+)</name>
        <dbReference type="ChEBI" id="CHEBI:29108"/>
        <label>1</label>
    </ligand>
</feature>
<keyword evidence="6 15" id="KW-0106">Calcium</keyword>
<keyword evidence="9 17" id="KW-1015">Disulfide bond</keyword>
<dbReference type="Gene3D" id="1.10.420.10">
    <property type="entry name" value="Peroxidase, domain 2"/>
    <property type="match status" value="1"/>
</dbReference>
<feature type="active site" description="Proton acceptor" evidence="13">
    <location>
        <position position="69"/>
    </location>
</feature>
<evidence type="ECO:0000256" key="6">
    <source>
        <dbReference type="ARBA" id="ARBA00022837"/>
    </source>
</evidence>
<dbReference type="FunFam" id="1.10.420.10:FF:000001">
    <property type="entry name" value="Peroxidase"/>
    <property type="match status" value="1"/>
</dbReference>
<feature type="binding site" evidence="15">
    <location>
        <position position="73"/>
    </location>
    <ligand>
        <name>Ca(2+)</name>
        <dbReference type="ChEBI" id="CHEBI:29108"/>
        <label>1</label>
    </ligand>
</feature>
<keyword evidence="12 18" id="KW-0376">Hydrogen peroxide</keyword>
<dbReference type="GO" id="GO:0042744">
    <property type="term" value="P:hydrogen peroxide catabolic process"/>
    <property type="evidence" value="ECO:0007669"/>
    <property type="project" value="UniProtKB-KW"/>
</dbReference>
<feature type="binding site" evidence="15">
    <location>
        <position position="252"/>
    </location>
    <ligand>
        <name>Ca(2+)</name>
        <dbReference type="ChEBI" id="CHEBI:29108"/>
        <label>2</label>
    </ligand>
</feature>
<feature type="domain" description="Plant heme peroxidase family profile" evidence="19">
    <location>
        <begin position="28"/>
        <end position="328"/>
    </location>
</feature>
<dbReference type="PRINTS" id="PR00458">
    <property type="entry name" value="PEROXIDASE"/>
</dbReference>
<keyword evidence="8 15" id="KW-0408">Iron</keyword>
<dbReference type="FunFam" id="1.10.520.10:FF:000001">
    <property type="entry name" value="Peroxidase"/>
    <property type="match status" value="1"/>
</dbReference>
<dbReference type="AlphaFoldDB" id="A0A6I9S9K4"/>
<dbReference type="OrthoDB" id="2113341at2759"/>
<comment type="similarity">
    <text evidence="18">Belongs to the peroxidase family. Classical plant (class III) peroxidase subfamily.</text>
</comment>
<feature type="disulfide bond" evidence="17">
    <location>
        <begin position="38"/>
        <end position="115"/>
    </location>
</feature>
<gene>
    <name evidence="21" type="primary">LOC105058658</name>
</gene>
<evidence type="ECO:0000313" key="20">
    <source>
        <dbReference type="Proteomes" id="UP000504607"/>
    </source>
</evidence>
<dbReference type="PANTHER" id="PTHR31388">
    <property type="entry name" value="PEROXIDASE 72-RELATED"/>
    <property type="match status" value="1"/>
</dbReference>
<evidence type="ECO:0000256" key="10">
    <source>
        <dbReference type="ARBA" id="ARBA00023180"/>
    </source>
</evidence>
<dbReference type="InterPro" id="IPR033905">
    <property type="entry name" value="Secretory_peroxidase"/>
</dbReference>
<dbReference type="GO" id="GO:0020037">
    <property type="term" value="F:heme binding"/>
    <property type="evidence" value="ECO:0007669"/>
    <property type="project" value="UniProtKB-UniRule"/>
</dbReference>
<evidence type="ECO:0000256" key="12">
    <source>
        <dbReference type="ARBA" id="ARBA00023324"/>
    </source>
</evidence>
<feature type="binding site" evidence="15">
    <location>
        <position position="77"/>
    </location>
    <ligand>
        <name>Ca(2+)</name>
        <dbReference type="ChEBI" id="CHEBI:29108"/>
        <label>1</label>
    </ligand>
</feature>
<dbReference type="InterPro" id="IPR019793">
    <property type="entry name" value="Peroxidases_heam-ligand_BS"/>
</dbReference>
<keyword evidence="20" id="KW-1185">Reference proteome</keyword>
<keyword evidence="11" id="KW-0873">Pyrrolidone carboxylic acid</keyword>
<dbReference type="InterPro" id="IPR010255">
    <property type="entry name" value="Haem_peroxidase_sf"/>
</dbReference>
<feature type="disulfide bond" evidence="17">
    <location>
        <begin position="200"/>
        <end position="232"/>
    </location>
</feature>
<evidence type="ECO:0000256" key="4">
    <source>
        <dbReference type="ARBA" id="ARBA00022617"/>
    </source>
</evidence>
<feature type="binding site" evidence="15">
    <location>
        <position position="194"/>
    </location>
    <ligand>
        <name>Ca(2+)</name>
        <dbReference type="ChEBI" id="CHEBI:29108"/>
        <label>2</label>
    </ligand>
</feature>
<keyword evidence="5 15" id="KW-0479">Metal-binding</keyword>
<evidence type="ECO:0000259" key="19">
    <source>
        <dbReference type="PROSITE" id="PS50873"/>
    </source>
</evidence>
<feature type="binding site" evidence="15">
    <location>
        <position position="75"/>
    </location>
    <ligand>
        <name>Ca(2+)</name>
        <dbReference type="ChEBI" id="CHEBI:29108"/>
        <label>1</label>
    </ligand>
</feature>
<dbReference type="EC" id="1.11.1.7" evidence="18"/>
<comment type="function">
    <text evidence="18">Removal of H(2)O(2), oxidation of toxic reductants, biosynthesis and degradation of lignin, suberization, auxin catabolism, response to environmental stresses such as wounding, pathogen attack and oxidative stress.</text>
</comment>
<reference evidence="21" key="1">
    <citation type="submission" date="2025-08" db="UniProtKB">
        <authorList>
            <consortium name="RefSeq"/>
        </authorList>
    </citation>
    <scope>IDENTIFICATION</scope>
</reference>
<dbReference type="CDD" id="cd00693">
    <property type="entry name" value="secretory_peroxidase"/>
    <property type="match status" value="1"/>
</dbReference>
<evidence type="ECO:0000313" key="21">
    <source>
        <dbReference type="RefSeq" id="XP_010939956.1"/>
    </source>
</evidence>
<protein>
    <recommendedName>
        <fullName evidence="18">Peroxidase</fullName>
        <ecNumber evidence="18">1.11.1.7</ecNumber>
    </recommendedName>
</protein>
<comment type="similarity">
    <text evidence="2">Belongs to the peroxidase family. Ascorbate peroxidase subfamily.</text>
</comment>
<accession>A0A6I9S9K4</accession>
<feature type="binding site" evidence="15">
    <location>
        <position position="70"/>
    </location>
    <ligand>
        <name>Ca(2+)</name>
        <dbReference type="ChEBI" id="CHEBI:29108"/>
        <label>1</label>
    </ligand>
</feature>
<dbReference type="PROSITE" id="PS51257">
    <property type="entry name" value="PROKAR_LIPOPROTEIN"/>
    <property type="match status" value="1"/>
</dbReference>
<keyword evidence="10" id="KW-0325">Glycoprotein</keyword>
<dbReference type="KEGG" id="egu:105058658"/>
<organism evidence="20 21">
    <name type="scientific">Elaeis guineensis var. tenera</name>
    <name type="common">Oil palm</name>
    <dbReference type="NCBI Taxonomy" id="51953"/>
    <lineage>
        <taxon>Eukaryota</taxon>
        <taxon>Viridiplantae</taxon>
        <taxon>Streptophyta</taxon>
        <taxon>Embryophyta</taxon>
        <taxon>Tracheophyta</taxon>
        <taxon>Spermatophyta</taxon>
        <taxon>Magnoliopsida</taxon>
        <taxon>Liliopsida</taxon>
        <taxon>Arecaceae</taxon>
        <taxon>Arecoideae</taxon>
        <taxon>Cocoseae</taxon>
        <taxon>Elaeidinae</taxon>
        <taxon>Elaeis</taxon>
    </lineage>
</organism>
<dbReference type="FunCoup" id="A0A6I9S9K4">
    <property type="interactions" value="360"/>
</dbReference>
<keyword evidence="3 18" id="KW-0575">Peroxidase</keyword>
<feature type="site" description="Transition state stabilizer" evidence="16">
    <location>
        <position position="65"/>
    </location>
</feature>
<dbReference type="GO" id="GO:0005576">
    <property type="term" value="C:extracellular region"/>
    <property type="evidence" value="ECO:0007669"/>
    <property type="project" value="UniProtKB-SubCell"/>
</dbReference>
<evidence type="ECO:0000256" key="11">
    <source>
        <dbReference type="ARBA" id="ARBA00023283"/>
    </source>
</evidence>
<evidence type="ECO:0000256" key="1">
    <source>
        <dbReference type="ARBA" id="ARBA00000189"/>
    </source>
</evidence>
<feature type="disulfide bond" evidence="17">
    <location>
        <begin position="121"/>
        <end position="324"/>
    </location>
</feature>